<gene>
    <name evidence="4" type="ORF">FYK55_15285</name>
</gene>
<protein>
    <submittedName>
        <fullName evidence="4">DUF1080 domain-containing protein</fullName>
    </submittedName>
</protein>
<dbReference type="InterPro" id="IPR010496">
    <property type="entry name" value="AL/BT2_dom"/>
</dbReference>
<accession>A0A5M6D482</accession>
<keyword evidence="5" id="KW-1185">Reference proteome</keyword>
<keyword evidence="2" id="KW-0732">Signal</keyword>
<evidence type="ECO:0000259" key="3">
    <source>
        <dbReference type="Pfam" id="PF06439"/>
    </source>
</evidence>
<feature type="chain" id="PRO_5024382781" evidence="2">
    <location>
        <begin position="33"/>
        <end position="486"/>
    </location>
</feature>
<proteinExistence type="predicted"/>
<name>A0A5M6D482_9BACT</name>
<comment type="caution">
    <text evidence="4">The sequence shown here is derived from an EMBL/GenBank/DDBJ whole genome shotgun (WGS) entry which is preliminary data.</text>
</comment>
<dbReference type="EMBL" id="VWOX01000008">
    <property type="protein sequence ID" value="KAA5542304.1"/>
    <property type="molecule type" value="Genomic_DNA"/>
</dbReference>
<dbReference type="Proteomes" id="UP000324479">
    <property type="component" value="Unassembled WGS sequence"/>
</dbReference>
<reference evidence="4 5" key="1">
    <citation type="submission" date="2019-08" db="EMBL/GenBank/DDBJ databases">
        <authorList>
            <person name="Dhanesh K."/>
            <person name="Kumar G."/>
            <person name="Sasikala C."/>
            <person name="Venkata Ramana C."/>
        </authorList>
    </citation>
    <scope>NUCLEOTIDE SEQUENCE [LARGE SCALE GENOMIC DNA]</scope>
    <source>
        <strain evidence="4 5">JC645</strain>
    </source>
</reference>
<evidence type="ECO:0000313" key="4">
    <source>
        <dbReference type="EMBL" id="KAA5542304.1"/>
    </source>
</evidence>
<sequence length="486" mass="52784">MRYPLRYRVKAPIVRILVGILLVLAASNVAQSEDDFQPLLTDSPLTGWVRTNTPDSTWKFEDGVLYCTGKPIGEIRTAKMYQNFVMELQWRHMVPRGNAGIFVWADDITSRGVPFHRGIEVQVLENDYGNNQSHTTHGDIFPIHGATMTPFNGRGGSRAFPTEFRSKPAGQWNHYRIECRDGEVSLAVNGKVVTRGKDCVPRKGYICLESEGGVVEYRDVKIRELPATEIAPEHIAIADRGYESLYSGLDLEGWSAEQPQAWQSNDWVLAYQGTAGQRGKLTSAQSFGDLSFVVDVRLKDPASTVAIHAGPVFQIDLQDPRWRSQLQPEGRWNRIEAVSRGGKHSVVINGHETPFDGGASGESAPLVLMPTGPVDFCNVYASTRQPPDPEGQRCPMKSVSSPFPILTGVNHETHAIDSVPDTPAGRYHGGLRLGNRRSAQAGPADAAAVAGACREGAKTGGCQSEESGGRHVGGSQAFVSAGPAAS</sequence>
<dbReference type="Pfam" id="PF06439">
    <property type="entry name" value="3keto-disac_hyd"/>
    <property type="match status" value="1"/>
</dbReference>
<evidence type="ECO:0000256" key="2">
    <source>
        <dbReference type="SAM" id="SignalP"/>
    </source>
</evidence>
<evidence type="ECO:0000313" key="5">
    <source>
        <dbReference type="Proteomes" id="UP000324479"/>
    </source>
</evidence>
<dbReference type="GO" id="GO:0016787">
    <property type="term" value="F:hydrolase activity"/>
    <property type="evidence" value="ECO:0007669"/>
    <property type="project" value="InterPro"/>
</dbReference>
<feature type="region of interest" description="Disordered" evidence="1">
    <location>
        <begin position="457"/>
        <end position="486"/>
    </location>
</feature>
<organism evidence="4 5">
    <name type="scientific">Roseiconus nitratireducens</name>
    <dbReference type="NCBI Taxonomy" id="2605748"/>
    <lineage>
        <taxon>Bacteria</taxon>
        <taxon>Pseudomonadati</taxon>
        <taxon>Planctomycetota</taxon>
        <taxon>Planctomycetia</taxon>
        <taxon>Pirellulales</taxon>
        <taxon>Pirellulaceae</taxon>
        <taxon>Roseiconus</taxon>
    </lineage>
</organism>
<evidence type="ECO:0000256" key="1">
    <source>
        <dbReference type="SAM" id="MobiDB-lite"/>
    </source>
</evidence>
<feature type="signal peptide" evidence="2">
    <location>
        <begin position="1"/>
        <end position="32"/>
    </location>
</feature>
<dbReference type="AlphaFoldDB" id="A0A5M6D482"/>
<feature type="domain" description="3-keto-alpha-glucoside-1,2-lyase/3-keto-2-hydroxy-glucal hydratase" evidence="3">
    <location>
        <begin position="36"/>
        <end position="223"/>
    </location>
</feature>
<dbReference type="Gene3D" id="2.60.120.560">
    <property type="entry name" value="Exo-inulinase, domain 1"/>
    <property type="match status" value="2"/>
</dbReference>